<organism evidence="1 2">
    <name type="scientific">Bradyrhizobium japonicum</name>
    <dbReference type="NCBI Taxonomy" id="375"/>
    <lineage>
        <taxon>Bacteria</taxon>
        <taxon>Pseudomonadati</taxon>
        <taxon>Pseudomonadota</taxon>
        <taxon>Alphaproteobacteria</taxon>
        <taxon>Hyphomicrobiales</taxon>
        <taxon>Nitrobacteraceae</taxon>
        <taxon>Bradyrhizobium</taxon>
    </lineage>
</organism>
<accession>A0A0A3XRW3</accession>
<sequence>MPNPFDDISFKLGQLDAGQKSLLERAEGFDAVGSAWSVFYHGGLRRCRVAAASILTLNYTIKAH</sequence>
<evidence type="ECO:0000313" key="1">
    <source>
        <dbReference type="EMBL" id="KGT77130.1"/>
    </source>
</evidence>
<comment type="caution">
    <text evidence="1">The sequence shown here is derived from an EMBL/GenBank/DDBJ whole genome shotgun (WGS) entry which is preliminary data.</text>
</comment>
<name>A0A0A3XRW3_BRAJP</name>
<reference evidence="1 2" key="1">
    <citation type="submission" date="2014-09" db="EMBL/GenBank/DDBJ databases">
        <title>Draft genome of Bradyrhizobium japonicum Is-34.</title>
        <authorList>
            <person name="Tsurumaru H."/>
            <person name="Yamakawa T."/>
            <person name="Hashimoto S."/>
            <person name="Okizaki K."/>
            <person name="Kanesaki Y."/>
            <person name="Yoshikawa H."/>
            <person name="Yajima S."/>
        </authorList>
    </citation>
    <scope>NUCLEOTIDE SEQUENCE [LARGE SCALE GENOMIC DNA]</scope>
    <source>
        <strain evidence="1 2">Is-34</strain>
    </source>
</reference>
<proteinExistence type="predicted"/>
<gene>
    <name evidence="1" type="ORF">MA20_21165</name>
</gene>
<dbReference type="AlphaFoldDB" id="A0A0A3XRW3"/>
<dbReference type="Proteomes" id="UP000030377">
    <property type="component" value="Unassembled WGS sequence"/>
</dbReference>
<protein>
    <submittedName>
        <fullName evidence="1">Uncharacterized protein</fullName>
    </submittedName>
</protein>
<dbReference type="EMBL" id="JRPN01000018">
    <property type="protein sequence ID" value="KGT77130.1"/>
    <property type="molecule type" value="Genomic_DNA"/>
</dbReference>
<evidence type="ECO:0000313" key="2">
    <source>
        <dbReference type="Proteomes" id="UP000030377"/>
    </source>
</evidence>